<proteinExistence type="predicted"/>
<accession>A0A537IMY3</accession>
<dbReference type="InterPro" id="IPR002716">
    <property type="entry name" value="PIN_dom"/>
</dbReference>
<dbReference type="EMBL" id="VBAP01000082">
    <property type="protein sequence ID" value="TMI72713.1"/>
    <property type="molecule type" value="Genomic_DNA"/>
</dbReference>
<organism evidence="3 4">
    <name type="scientific">Candidatus Segetimicrobium genomatis</name>
    <dbReference type="NCBI Taxonomy" id="2569760"/>
    <lineage>
        <taxon>Bacteria</taxon>
        <taxon>Bacillati</taxon>
        <taxon>Candidatus Sysuimicrobiota</taxon>
        <taxon>Candidatus Sysuimicrobiia</taxon>
        <taxon>Candidatus Sysuimicrobiales</taxon>
        <taxon>Candidatus Segetimicrobiaceae</taxon>
        <taxon>Candidatus Segetimicrobium</taxon>
    </lineage>
</organism>
<dbReference type="SUPFAM" id="SSF88723">
    <property type="entry name" value="PIN domain-like"/>
    <property type="match status" value="1"/>
</dbReference>
<name>A0A537IMY3_9BACT</name>
<dbReference type="Pfam" id="PF13470">
    <property type="entry name" value="PIN_3"/>
    <property type="match status" value="1"/>
</dbReference>
<gene>
    <name evidence="3" type="ORF">E6H05_10815</name>
</gene>
<feature type="region of interest" description="Disordered" evidence="1">
    <location>
        <begin position="128"/>
        <end position="197"/>
    </location>
</feature>
<feature type="domain" description="PIN" evidence="2">
    <location>
        <begin position="3"/>
        <end position="104"/>
    </location>
</feature>
<dbReference type="AlphaFoldDB" id="A0A537IMY3"/>
<dbReference type="Proteomes" id="UP000318834">
    <property type="component" value="Unassembled WGS sequence"/>
</dbReference>
<evidence type="ECO:0000313" key="3">
    <source>
        <dbReference type="EMBL" id="TMI72713.1"/>
    </source>
</evidence>
<sequence>MDRVFLDANVLFSAAYRADSGLVALWRLTTSQLLTSAYALSEAERNLTREDQRRRLAALVRSCEIVPTPSLERLPSRVILPDNDQPILLAAVAAEATHLLTGDRTHFGRYYGQRLAGVLVLPPAEYLQQQPSDHEPSCRDRRRRTAGASGRPPAALSARSPESPLPSPRGRPPGCHGEDSQRAKSSSPRPDQGRGGCGWCGFGPKALGVSRWGRFVRERSRWRASSLLPCAL</sequence>
<protein>
    <submittedName>
        <fullName evidence="3">PIN domain-containing protein</fullName>
    </submittedName>
</protein>
<feature type="compositionally biased region" description="Low complexity" evidence="1">
    <location>
        <begin position="146"/>
        <end position="162"/>
    </location>
</feature>
<evidence type="ECO:0000256" key="1">
    <source>
        <dbReference type="SAM" id="MobiDB-lite"/>
    </source>
</evidence>
<dbReference type="InterPro" id="IPR029060">
    <property type="entry name" value="PIN-like_dom_sf"/>
</dbReference>
<evidence type="ECO:0000313" key="4">
    <source>
        <dbReference type="Proteomes" id="UP000318834"/>
    </source>
</evidence>
<evidence type="ECO:0000259" key="2">
    <source>
        <dbReference type="Pfam" id="PF13470"/>
    </source>
</evidence>
<comment type="caution">
    <text evidence="3">The sequence shown here is derived from an EMBL/GenBank/DDBJ whole genome shotgun (WGS) entry which is preliminary data.</text>
</comment>
<reference evidence="3 4" key="1">
    <citation type="journal article" date="2019" name="Nat. Microbiol.">
        <title>Mediterranean grassland soil C-N compound turnover is dependent on rainfall and depth, and is mediated by genomically divergent microorganisms.</title>
        <authorList>
            <person name="Diamond S."/>
            <person name="Andeer P.F."/>
            <person name="Li Z."/>
            <person name="Crits-Christoph A."/>
            <person name="Burstein D."/>
            <person name="Anantharaman K."/>
            <person name="Lane K.R."/>
            <person name="Thomas B.C."/>
            <person name="Pan C."/>
            <person name="Northen T.R."/>
            <person name="Banfield J.F."/>
        </authorList>
    </citation>
    <scope>NUCLEOTIDE SEQUENCE [LARGE SCALE GENOMIC DNA]</scope>
    <source>
        <strain evidence="3">NP_8</strain>
    </source>
</reference>